<reference evidence="9 10" key="1">
    <citation type="submission" date="2019-10" db="EMBL/GenBank/DDBJ databases">
        <authorList>
            <person name="Wolf R A."/>
        </authorList>
    </citation>
    <scope>NUCLEOTIDE SEQUENCE [LARGE SCALE GENOMIC DNA]</scope>
    <source>
        <strain evidence="9">Collinsella_intestinalis_DSM_13632</strain>
    </source>
</reference>
<gene>
    <name evidence="9" type="primary">dppC</name>
    <name evidence="9" type="ORF">JKKLCJKK_00270</name>
</gene>
<evidence type="ECO:0000256" key="2">
    <source>
        <dbReference type="ARBA" id="ARBA00022448"/>
    </source>
</evidence>
<name>A0A5K1ISA9_9ACTN</name>
<keyword evidence="3" id="KW-1003">Cell membrane</keyword>
<keyword evidence="5 7" id="KW-1133">Transmembrane helix</keyword>
<dbReference type="SUPFAM" id="SSF161098">
    <property type="entry name" value="MetI-like"/>
    <property type="match status" value="1"/>
</dbReference>
<evidence type="ECO:0000256" key="5">
    <source>
        <dbReference type="ARBA" id="ARBA00022989"/>
    </source>
</evidence>
<keyword evidence="2 7" id="KW-0813">Transport</keyword>
<feature type="transmembrane region" description="Helical" evidence="7">
    <location>
        <begin position="99"/>
        <end position="126"/>
    </location>
</feature>
<feature type="transmembrane region" description="Helical" evidence="7">
    <location>
        <begin position="39"/>
        <end position="60"/>
    </location>
</feature>
<dbReference type="AlphaFoldDB" id="A0A5K1ISA9"/>
<feature type="domain" description="ABC transmembrane type-1" evidence="8">
    <location>
        <begin position="99"/>
        <end position="289"/>
    </location>
</feature>
<comment type="subcellular location">
    <subcellularLocation>
        <location evidence="1 7">Cell membrane</location>
        <topology evidence="1 7">Multi-pass membrane protein</topology>
    </subcellularLocation>
</comment>
<dbReference type="InterPro" id="IPR035906">
    <property type="entry name" value="MetI-like_sf"/>
</dbReference>
<keyword evidence="6 7" id="KW-0472">Membrane</keyword>
<evidence type="ECO:0000313" key="10">
    <source>
        <dbReference type="Proteomes" id="UP000405524"/>
    </source>
</evidence>
<dbReference type="CDD" id="cd06261">
    <property type="entry name" value="TM_PBP2"/>
    <property type="match status" value="1"/>
</dbReference>
<accession>A0A5K1ISA9</accession>
<dbReference type="GeneID" id="77465263"/>
<evidence type="ECO:0000256" key="4">
    <source>
        <dbReference type="ARBA" id="ARBA00022692"/>
    </source>
</evidence>
<comment type="similarity">
    <text evidence="7">Belongs to the binding-protein-dependent transport system permease family.</text>
</comment>
<dbReference type="Pfam" id="PF00528">
    <property type="entry name" value="BPD_transp_1"/>
    <property type="match status" value="1"/>
</dbReference>
<evidence type="ECO:0000259" key="8">
    <source>
        <dbReference type="PROSITE" id="PS50928"/>
    </source>
</evidence>
<dbReference type="EMBL" id="CABWIC010000007">
    <property type="protein sequence ID" value="VWL91096.1"/>
    <property type="molecule type" value="Genomic_DNA"/>
</dbReference>
<keyword evidence="4 7" id="KW-0812">Transmembrane</keyword>
<evidence type="ECO:0000256" key="3">
    <source>
        <dbReference type="ARBA" id="ARBA00022475"/>
    </source>
</evidence>
<dbReference type="InterPro" id="IPR000515">
    <property type="entry name" value="MetI-like"/>
</dbReference>
<dbReference type="GO" id="GO:0055085">
    <property type="term" value="P:transmembrane transport"/>
    <property type="evidence" value="ECO:0007669"/>
    <property type="project" value="InterPro"/>
</dbReference>
<feature type="transmembrane region" description="Helical" evidence="7">
    <location>
        <begin position="266"/>
        <end position="286"/>
    </location>
</feature>
<feature type="transmembrane region" description="Helical" evidence="7">
    <location>
        <begin position="161"/>
        <end position="181"/>
    </location>
</feature>
<organism evidence="9 10">
    <name type="scientific">Collinsella intestinalis</name>
    <dbReference type="NCBI Taxonomy" id="147207"/>
    <lineage>
        <taxon>Bacteria</taxon>
        <taxon>Bacillati</taxon>
        <taxon>Actinomycetota</taxon>
        <taxon>Coriobacteriia</taxon>
        <taxon>Coriobacteriales</taxon>
        <taxon>Coriobacteriaceae</taxon>
        <taxon>Collinsella</taxon>
    </lineage>
</organism>
<protein>
    <submittedName>
        <fullName evidence="9">Dipeptide transport system permease protein DppC</fullName>
    </submittedName>
</protein>
<sequence length="303" mass="31721">MSSDRNVLHASGARRDARESGACRVLHAPQSRCDNRTRLLRAGLFGLIVFSCVMVCGGLVHDVAQVADFSQKMLPPSFEHPFGTDQLGRDMLARTVAGLATSLSIGLVAAVASTVIALLLSVAAAIGGPRVDAIVAGLIDLISSVPYLVLLILISCAVGRGLAGVTIGMALTHWPSLARVLRAEMRSVLARPYIAQSRSLGVGACRIAMAHLLPAVMPQVLVAAILALPHAVLHESSITFLGFGLSPDEPALGVILAEAMGYLTAGAWWLALFPGAVLALSVMLFAHVGELARSVLDPRSMQE</sequence>
<dbReference type="InterPro" id="IPR050366">
    <property type="entry name" value="BP-dependent_transpt_permease"/>
</dbReference>
<dbReference type="Proteomes" id="UP000405524">
    <property type="component" value="Unassembled WGS sequence"/>
</dbReference>
<evidence type="ECO:0000256" key="1">
    <source>
        <dbReference type="ARBA" id="ARBA00004651"/>
    </source>
</evidence>
<dbReference type="RefSeq" id="WP_226803212.1">
    <property type="nucleotide sequence ID" value="NZ_CABWIC010000007.1"/>
</dbReference>
<evidence type="ECO:0000313" key="9">
    <source>
        <dbReference type="EMBL" id="VWL91096.1"/>
    </source>
</evidence>
<feature type="transmembrane region" description="Helical" evidence="7">
    <location>
        <begin position="202"/>
        <end position="228"/>
    </location>
</feature>
<dbReference type="GO" id="GO:0005886">
    <property type="term" value="C:plasma membrane"/>
    <property type="evidence" value="ECO:0007669"/>
    <property type="project" value="UniProtKB-SubCell"/>
</dbReference>
<feature type="transmembrane region" description="Helical" evidence="7">
    <location>
        <begin position="133"/>
        <end position="155"/>
    </location>
</feature>
<evidence type="ECO:0000256" key="6">
    <source>
        <dbReference type="ARBA" id="ARBA00023136"/>
    </source>
</evidence>
<dbReference type="Gene3D" id="1.10.3720.10">
    <property type="entry name" value="MetI-like"/>
    <property type="match status" value="1"/>
</dbReference>
<dbReference type="PANTHER" id="PTHR43386">
    <property type="entry name" value="OLIGOPEPTIDE TRANSPORT SYSTEM PERMEASE PROTEIN APPC"/>
    <property type="match status" value="1"/>
</dbReference>
<proteinExistence type="inferred from homology"/>
<dbReference type="PANTHER" id="PTHR43386:SF23">
    <property type="entry name" value="ABC TRANSPORTER"/>
    <property type="match status" value="1"/>
</dbReference>
<dbReference type="PROSITE" id="PS50928">
    <property type="entry name" value="ABC_TM1"/>
    <property type="match status" value="1"/>
</dbReference>
<evidence type="ECO:0000256" key="7">
    <source>
        <dbReference type="RuleBase" id="RU363032"/>
    </source>
</evidence>